<dbReference type="GO" id="GO:0022857">
    <property type="term" value="F:transmembrane transporter activity"/>
    <property type="evidence" value="ECO:0007669"/>
    <property type="project" value="UniProtKB-UniRule"/>
</dbReference>
<dbReference type="PIRSF" id="PIRSF006066">
    <property type="entry name" value="HI0050"/>
    <property type="match status" value="1"/>
</dbReference>
<dbReference type="NCBIfam" id="TIGR00786">
    <property type="entry name" value="dctM"/>
    <property type="match status" value="1"/>
</dbReference>
<feature type="transmembrane region" description="Helical" evidence="7">
    <location>
        <begin position="6"/>
        <end position="39"/>
    </location>
</feature>
<protein>
    <recommendedName>
        <fullName evidence="7">TRAP transporter large permease protein</fullName>
    </recommendedName>
</protein>
<dbReference type="EMBL" id="WWEN01000002">
    <property type="protein sequence ID" value="MYM54465.1"/>
    <property type="molecule type" value="Genomic_DNA"/>
</dbReference>
<keyword evidence="4 7" id="KW-0812">Transmembrane</keyword>
<evidence type="ECO:0000256" key="5">
    <source>
        <dbReference type="ARBA" id="ARBA00022989"/>
    </source>
</evidence>
<dbReference type="PANTHER" id="PTHR33362">
    <property type="entry name" value="SIALIC ACID TRAP TRANSPORTER PERMEASE PROTEIN SIAT-RELATED"/>
    <property type="match status" value="1"/>
</dbReference>
<comment type="function">
    <text evidence="7">Part of the tripartite ATP-independent periplasmic (TRAP) transport system.</text>
</comment>
<dbReference type="GO" id="GO:0005886">
    <property type="term" value="C:plasma membrane"/>
    <property type="evidence" value="ECO:0007669"/>
    <property type="project" value="UniProtKB-SubCell"/>
</dbReference>
<evidence type="ECO:0000259" key="8">
    <source>
        <dbReference type="Pfam" id="PF06808"/>
    </source>
</evidence>
<sequence length="431" mass="45579">MSILTLSVILFVLLFLFLGSGLWVALSLLGIGMAAMALFSDAPLGLVMATTMWGHSNSWALAALPLFVWMGEILFRSKLSEDMFTGLSPWMNRLPGRLLHVNIFGCGIFAAVSGSSAATAATIGKLSIPELAKRGYPEKMVIGTLAGSATLGLLIPPSIILIVYGVATEQSIARLFVAGILPGILLVSLFVGYVAIWGLMNRDKLPDEGESVPLREKISRLRRLLPVMGLIAGVIGSIYAGIASPTDAAAVGVVLALVLAWFSGSLTRQTFVEGLMGAMVTSCMIAFILAGASFLTVAMGFTGIPRLLAEWIGSLELSTYTFLAALTVFFVVMGCFLDGISVVVLTTSVIMPMVQKMGIDPLWFGIFVVIVVEMSQITPPVGFNLFVLQSLTGRNILTVARAALPFFLLMVLALAIIVAVPGIVTFLPGAG</sequence>
<feature type="transmembrane region" description="Helical" evidence="7">
    <location>
        <begin position="362"/>
        <end position="383"/>
    </location>
</feature>
<evidence type="ECO:0000256" key="6">
    <source>
        <dbReference type="ARBA" id="ARBA00023136"/>
    </source>
</evidence>
<feature type="transmembrane region" description="Helical" evidence="7">
    <location>
        <begin position="59"/>
        <end position="79"/>
    </location>
</feature>
<dbReference type="Pfam" id="PF06808">
    <property type="entry name" value="DctM"/>
    <property type="match status" value="1"/>
</dbReference>
<keyword evidence="6 7" id="KW-0472">Membrane</keyword>
<keyword evidence="10" id="KW-1185">Reference proteome</keyword>
<reference evidence="9 10" key="1">
    <citation type="submission" date="2020-01" db="EMBL/GenBank/DDBJ databases">
        <authorList>
            <person name="Chen S."/>
        </authorList>
    </citation>
    <scope>NUCLEOTIDE SEQUENCE [LARGE SCALE GENOMIC DNA]</scope>
    <source>
        <strain evidence="9 10">GS-10</strain>
    </source>
</reference>
<feature type="transmembrane region" description="Helical" evidence="7">
    <location>
        <begin position="278"/>
        <end position="302"/>
    </location>
</feature>
<comment type="subunit">
    <text evidence="7">The complex comprises the extracytoplasmic solute receptor protein and the two transmembrane proteins.</text>
</comment>
<evidence type="ECO:0000256" key="4">
    <source>
        <dbReference type="ARBA" id="ARBA00022692"/>
    </source>
</evidence>
<dbReference type="InterPro" id="IPR010656">
    <property type="entry name" value="DctM"/>
</dbReference>
<dbReference type="RefSeq" id="WP_160972158.1">
    <property type="nucleotide sequence ID" value="NZ_WWEN01000002.1"/>
</dbReference>
<evidence type="ECO:0000313" key="9">
    <source>
        <dbReference type="EMBL" id="MYM54465.1"/>
    </source>
</evidence>
<feature type="transmembrane region" description="Helical" evidence="7">
    <location>
        <begin position="141"/>
        <end position="166"/>
    </location>
</feature>
<feature type="transmembrane region" description="Helical" evidence="7">
    <location>
        <begin position="224"/>
        <end position="242"/>
    </location>
</feature>
<feature type="transmembrane region" description="Helical" evidence="7">
    <location>
        <begin position="248"/>
        <end position="266"/>
    </location>
</feature>
<proteinExistence type="inferred from homology"/>
<dbReference type="AlphaFoldDB" id="A0A6L8LF66"/>
<dbReference type="Proteomes" id="UP000479043">
    <property type="component" value="Unassembled WGS sequence"/>
</dbReference>
<evidence type="ECO:0000256" key="1">
    <source>
        <dbReference type="ARBA" id="ARBA00004429"/>
    </source>
</evidence>
<gene>
    <name evidence="9" type="ORF">GR167_04060</name>
</gene>
<feature type="transmembrane region" description="Helical" evidence="7">
    <location>
        <begin position="403"/>
        <end position="427"/>
    </location>
</feature>
<dbReference type="InterPro" id="IPR004681">
    <property type="entry name" value="TRAP_DctM"/>
</dbReference>
<comment type="caution">
    <text evidence="9">The sequence shown here is derived from an EMBL/GenBank/DDBJ whole genome shotgun (WGS) entry which is preliminary data.</text>
</comment>
<organism evidence="9 10">
    <name type="scientific">Thalassovita mangrovi</name>
    <dbReference type="NCBI Taxonomy" id="2692236"/>
    <lineage>
        <taxon>Bacteria</taxon>
        <taxon>Pseudomonadati</taxon>
        <taxon>Pseudomonadota</taxon>
        <taxon>Alphaproteobacteria</taxon>
        <taxon>Rhodobacterales</taxon>
        <taxon>Roseobacteraceae</taxon>
        <taxon>Thalassovita</taxon>
    </lineage>
</organism>
<accession>A0A6L8LF66</accession>
<dbReference type="PANTHER" id="PTHR33362:SF5">
    <property type="entry name" value="C4-DICARBOXYLATE TRAP TRANSPORTER LARGE PERMEASE PROTEIN DCTM"/>
    <property type="match status" value="1"/>
</dbReference>
<comment type="similarity">
    <text evidence="7">Belongs to the TRAP transporter large permease family.</text>
</comment>
<feature type="transmembrane region" description="Helical" evidence="7">
    <location>
        <begin position="99"/>
        <end position="120"/>
    </location>
</feature>
<keyword evidence="2" id="KW-1003">Cell membrane</keyword>
<evidence type="ECO:0000313" key="10">
    <source>
        <dbReference type="Proteomes" id="UP000479043"/>
    </source>
</evidence>
<keyword evidence="5 7" id="KW-1133">Transmembrane helix</keyword>
<feature type="transmembrane region" description="Helical" evidence="7">
    <location>
        <begin position="322"/>
        <end position="350"/>
    </location>
</feature>
<comment type="subcellular location">
    <subcellularLocation>
        <location evidence="1 7">Cell inner membrane</location>
        <topology evidence="1 7">Multi-pass membrane protein</topology>
    </subcellularLocation>
</comment>
<keyword evidence="3 7" id="KW-0997">Cell inner membrane</keyword>
<evidence type="ECO:0000256" key="7">
    <source>
        <dbReference type="RuleBase" id="RU369079"/>
    </source>
</evidence>
<feature type="domain" description="TRAP C4-dicarboxylate transport system permease DctM subunit" evidence="8">
    <location>
        <begin position="11"/>
        <end position="423"/>
    </location>
</feature>
<evidence type="ECO:0000256" key="2">
    <source>
        <dbReference type="ARBA" id="ARBA00022475"/>
    </source>
</evidence>
<feature type="transmembrane region" description="Helical" evidence="7">
    <location>
        <begin position="172"/>
        <end position="196"/>
    </location>
</feature>
<name>A0A6L8LF66_9RHOB</name>
<evidence type="ECO:0000256" key="3">
    <source>
        <dbReference type="ARBA" id="ARBA00022519"/>
    </source>
</evidence>
<keyword evidence="7" id="KW-0813">Transport</keyword>